<dbReference type="InterPro" id="IPR013083">
    <property type="entry name" value="Znf_RING/FYVE/PHD"/>
</dbReference>
<keyword evidence="2" id="KW-0479">Metal-binding</keyword>
<dbReference type="Gene3D" id="3.30.40.10">
    <property type="entry name" value="Zinc/RING finger domain, C3HC4 (zinc finger)"/>
    <property type="match status" value="1"/>
</dbReference>
<keyword evidence="1" id="KW-0106">Calcium</keyword>
<protein>
    <recommendedName>
        <fullName evidence="3">RING-type domain-containing protein</fullName>
    </recommendedName>
</protein>
<gene>
    <name evidence="4" type="ORF">TeGR_g3789</name>
</gene>
<dbReference type="InterPro" id="IPR018247">
    <property type="entry name" value="EF_Hand_1_Ca_BS"/>
</dbReference>
<dbReference type="PROSITE" id="PS00018">
    <property type="entry name" value="EF_HAND_1"/>
    <property type="match status" value="1"/>
</dbReference>
<dbReference type="InterPro" id="IPR001841">
    <property type="entry name" value="Znf_RING"/>
</dbReference>
<comment type="caution">
    <text evidence="4">The sequence shown here is derived from an EMBL/GenBank/DDBJ whole genome shotgun (WGS) entry which is preliminary data.</text>
</comment>
<name>A0ABQ6N9H1_9STRA</name>
<keyword evidence="2" id="KW-0862">Zinc</keyword>
<dbReference type="SUPFAM" id="SSF47473">
    <property type="entry name" value="EF-hand"/>
    <property type="match status" value="1"/>
</dbReference>
<dbReference type="InterPro" id="IPR011992">
    <property type="entry name" value="EF-hand-dom_pair"/>
</dbReference>
<sequence length="166" mass="18247">MLETTAKEGSTAECPICIEALHTARVAVFVEVNEGKPSRRTCPHFVHAACAEEMARRGGGQLSCPLCRVPCDDHRTVPLIEENPRAWFAAVDAAGDGRLSRREVELALVAQFPLDPTRLGRELDEKFGIWDHDGSGHVSAAEFIEPGTGMLDHVRKYLLETADNRV</sequence>
<reference evidence="4 5" key="1">
    <citation type="journal article" date="2023" name="Commun. Biol.">
        <title>Genome analysis of Parmales, the sister group of diatoms, reveals the evolutionary specialization of diatoms from phago-mixotrophs to photoautotrophs.</title>
        <authorList>
            <person name="Ban H."/>
            <person name="Sato S."/>
            <person name="Yoshikawa S."/>
            <person name="Yamada K."/>
            <person name="Nakamura Y."/>
            <person name="Ichinomiya M."/>
            <person name="Sato N."/>
            <person name="Blanc-Mathieu R."/>
            <person name="Endo H."/>
            <person name="Kuwata A."/>
            <person name="Ogata H."/>
        </authorList>
    </citation>
    <scope>NUCLEOTIDE SEQUENCE [LARGE SCALE GENOMIC DNA]</scope>
</reference>
<dbReference type="EMBL" id="BRYB01006896">
    <property type="protein sequence ID" value="GMI50203.1"/>
    <property type="molecule type" value="Genomic_DNA"/>
</dbReference>
<evidence type="ECO:0000259" key="3">
    <source>
        <dbReference type="PROSITE" id="PS50089"/>
    </source>
</evidence>
<dbReference type="Proteomes" id="UP001165060">
    <property type="component" value="Unassembled WGS sequence"/>
</dbReference>
<dbReference type="SUPFAM" id="SSF57850">
    <property type="entry name" value="RING/U-box"/>
    <property type="match status" value="1"/>
</dbReference>
<dbReference type="SMART" id="SM00184">
    <property type="entry name" value="RING"/>
    <property type="match status" value="1"/>
</dbReference>
<keyword evidence="2" id="KW-0863">Zinc-finger</keyword>
<keyword evidence="5" id="KW-1185">Reference proteome</keyword>
<accession>A0ABQ6N9H1</accession>
<evidence type="ECO:0000256" key="2">
    <source>
        <dbReference type="PROSITE-ProRule" id="PRU00175"/>
    </source>
</evidence>
<evidence type="ECO:0000256" key="1">
    <source>
        <dbReference type="ARBA" id="ARBA00022837"/>
    </source>
</evidence>
<feature type="domain" description="RING-type" evidence="3">
    <location>
        <begin position="14"/>
        <end position="68"/>
    </location>
</feature>
<dbReference type="PROSITE" id="PS50089">
    <property type="entry name" value="ZF_RING_2"/>
    <property type="match status" value="1"/>
</dbReference>
<organism evidence="4 5">
    <name type="scientific">Tetraparma gracilis</name>
    <dbReference type="NCBI Taxonomy" id="2962635"/>
    <lineage>
        <taxon>Eukaryota</taxon>
        <taxon>Sar</taxon>
        <taxon>Stramenopiles</taxon>
        <taxon>Ochrophyta</taxon>
        <taxon>Bolidophyceae</taxon>
        <taxon>Parmales</taxon>
        <taxon>Triparmaceae</taxon>
        <taxon>Tetraparma</taxon>
    </lineage>
</organism>
<evidence type="ECO:0000313" key="5">
    <source>
        <dbReference type="Proteomes" id="UP001165060"/>
    </source>
</evidence>
<proteinExistence type="predicted"/>
<evidence type="ECO:0000313" key="4">
    <source>
        <dbReference type="EMBL" id="GMI50203.1"/>
    </source>
</evidence>
<dbReference type="Gene3D" id="1.10.238.10">
    <property type="entry name" value="EF-hand"/>
    <property type="match status" value="1"/>
</dbReference>